<organism evidence="1 2">
    <name type="scientific">Blattamonas nauphoetae</name>
    <dbReference type="NCBI Taxonomy" id="2049346"/>
    <lineage>
        <taxon>Eukaryota</taxon>
        <taxon>Metamonada</taxon>
        <taxon>Preaxostyla</taxon>
        <taxon>Oxymonadida</taxon>
        <taxon>Blattamonas</taxon>
    </lineage>
</organism>
<protein>
    <submittedName>
        <fullName evidence="1">Uncharacterized protein</fullName>
    </submittedName>
</protein>
<evidence type="ECO:0000313" key="2">
    <source>
        <dbReference type="Proteomes" id="UP001281761"/>
    </source>
</evidence>
<dbReference type="Proteomes" id="UP001281761">
    <property type="component" value="Unassembled WGS sequence"/>
</dbReference>
<sequence>MKQILLKSDTRELNSSTTFRFSSGIVVIPIPFFPDFFDVIASCFSFRRVIPVQSVRPGLRYRSTLLLNVAPLSHIDGGSSSPLEEEVHMPEDLLHCKSRMETSTGLTSAGDRKGLTYLLCSPFLVWRRLRDSIQIERSGVRSALLPTTLLVLRRMPEPVVDAWFQVIGTSSVERRVVAVFTPALPMRGTAVLGVFFVVTSSKLDVGTCFFRKDDRAASLVGVERNQRSLRSGGVSELTQNGTRKDKKASTHFVWLWRERQEGNSVRPNSLSVRRRPLRPQ</sequence>
<accession>A0ABQ9XDY9</accession>
<evidence type="ECO:0000313" key="1">
    <source>
        <dbReference type="EMBL" id="KAK2950677.1"/>
    </source>
</evidence>
<dbReference type="EMBL" id="JARBJD010000131">
    <property type="protein sequence ID" value="KAK2950677.1"/>
    <property type="molecule type" value="Genomic_DNA"/>
</dbReference>
<gene>
    <name evidence="1" type="ORF">BLNAU_14348</name>
</gene>
<keyword evidence="2" id="KW-1185">Reference proteome</keyword>
<reference evidence="1 2" key="1">
    <citation type="journal article" date="2022" name="bioRxiv">
        <title>Genomics of Preaxostyla Flagellates Illuminates Evolutionary Transitions and the Path Towards Mitochondrial Loss.</title>
        <authorList>
            <person name="Novak L.V.F."/>
            <person name="Treitli S.C."/>
            <person name="Pyrih J."/>
            <person name="Halakuc P."/>
            <person name="Pipaliya S.V."/>
            <person name="Vacek V."/>
            <person name="Brzon O."/>
            <person name="Soukal P."/>
            <person name="Eme L."/>
            <person name="Dacks J.B."/>
            <person name="Karnkowska A."/>
            <person name="Elias M."/>
            <person name="Hampl V."/>
        </authorList>
    </citation>
    <scope>NUCLEOTIDE SEQUENCE [LARGE SCALE GENOMIC DNA]</scope>
    <source>
        <strain evidence="1">NAU3</strain>
        <tissue evidence="1">Gut</tissue>
    </source>
</reference>
<name>A0ABQ9XDY9_9EUKA</name>
<proteinExistence type="predicted"/>
<comment type="caution">
    <text evidence="1">The sequence shown here is derived from an EMBL/GenBank/DDBJ whole genome shotgun (WGS) entry which is preliminary data.</text>
</comment>